<comment type="similarity">
    <text evidence="1">Belongs to the DNA mismatch repair MutL/HexB family.</text>
</comment>
<dbReference type="SMART" id="SM01340">
    <property type="entry name" value="DNA_mis_repair"/>
    <property type="match status" value="1"/>
</dbReference>
<dbReference type="PROSITE" id="PS50943">
    <property type="entry name" value="HTH_CROC1"/>
    <property type="match status" value="1"/>
</dbReference>
<dbReference type="InterPro" id="IPR036890">
    <property type="entry name" value="HATPase_C_sf"/>
</dbReference>
<dbReference type="SUPFAM" id="SSF54211">
    <property type="entry name" value="Ribosomal protein S5 domain 2-like"/>
    <property type="match status" value="1"/>
</dbReference>
<evidence type="ECO:0000313" key="5">
    <source>
        <dbReference type="Proteomes" id="UP000015103"/>
    </source>
</evidence>
<dbReference type="InterPro" id="IPR037198">
    <property type="entry name" value="MutL_C_sf"/>
</dbReference>
<dbReference type="InterPro" id="IPR020568">
    <property type="entry name" value="Ribosomal_Su5_D2-typ_SF"/>
</dbReference>
<dbReference type="Gene3D" id="3.30.565.10">
    <property type="entry name" value="Histidine kinase-like ATPase, C-terminal domain"/>
    <property type="match status" value="1"/>
</dbReference>
<dbReference type="InParanoid" id="T1I3E9"/>
<dbReference type="InterPro" id="IPR002099">
    <property type="entry name" value="MutL/Mlh/PMS"/>
</dbReference>
<evidence type="ECO:0000256" key="2">
    <source>
        <dbReference type="ARBA" id="ARBA00022763"/>
    </source>
</evidence>
<dbReference type="Pfam" id="PF08676">
    <property type="entry name" value="MutL_C"/>
    <property type="match status" value="1"/>
</dbReference>
<evidence type="ECO:0000256" key="3">
    <source>
        <dbReference type="ARBA" id="ARBA00023204"/>
    </source>
</evidence>
<dbReference type="InterPro" id="IPR038973">
    <property type="entry name" value="MutL/Mlh/Pms-like"/>
</dbReference>
<dbReference type="PANTHER" id="PTHR10073:SF12">
    <property type="entry name" value="DNA MISMATCH REPAIR PROTEIN MLH1"/>
    <property type="match status" value="1"/>
</dbReference>
<evidence type="ECO:0000313" key="4">
    <source>
        <dbReference type="EnsemblMetazoa" id="RPRC010818-PA"/>
    </source>
</evidence>
<keyword evidence="2" id="KW-0227">DNA damage</keyword>
<dbReference type="HOGENOM" id="CLU_409589_0_0_1"/>
<dbReference type="PANTHER" id="PTHR10073">
    <property type="entry name" value="DNA MISMATCH REPAIR PROTEIN MLH, PMS, MUTL"/>
    <property type="match status" value="1"/>
</dbReference>
<dbReference type="GO" id="GO:0030983">
    <property type="term" value="F:mismatched DNA binding"/>
    <property type="evidence" value="ECO:0007669"/>
    <property type="project" value="InterPro"/>
</dbReference>
<keyword evidence="3" id="KW-0234">DNA repair</keyword>
<dbReference type="InterPro" id="IPR010982">
    <property type="entry name" value="Lambda_DNA-bd_dom_sf"/>
</dbReference>
<dbReference type="VEuPathDB" id="VectorBase:RPRC010818"/>
<dbReference type="Gene3D" id="3.30.230.10">
    <property type="match status" value="1"/>
</dbReference>
<dbReference type="Gene3D" id="1.10.260.40">
    <property type="entry name" value="lambda repressor-like DNA-binding domains"/>
    <property type="match status" value="1"/>
</dbReference>
<dbReference type="SUPFAM" id="SSF118116">
    <property type="entry name" value="DNA mismatch repair protein MutL"/>
    <property type="match status" value="1"/>
</dbReference>
<dbReference type="SUPFAM" id="SSF55874">
    <property type="entry name" value="ATPase domain of HSP90 chaperone/DNA topoisomerase II/histidine kinase"/>
    <property type="match status" value="1"/>
</dbReference>
<dbReference type="SMART" id="SM00853">
    <property type="entry name" value="MutL_C"/>
    <property type="match status" value="1"/>
</dbReference>
<organism evidence="4 5">
    <name type="scientific">Rhodnius prolixus</name>
    <name type="common">Triatomid bug</name>
    <dbReference type="NCBI Taxonomy" id="13249"/>
    <lineage>
        <taxon>Eukaryota</taxon>
        <taxon>Metazoa</taxon>
        <taxon>Ecdysozoa</taxon>
        <taxon>Arthropoda</taxon>
        <taxon>Hexapoda</taxon>
        <taxon>Insecta</taxon>
        <taxon>Pterygota</taxon>
        <taxon>Neoptera</taxon>
        <taxon>Paraneoptera</taxon>
        <taxon>Hemiptera</taxon>
        <taxon>Heteroptera</taxon>
        <taxon>Panheteroptera</taxon>
        <taxon>Cimicomorpha</taxon>
        <taxon>Reduviidae</taxon>
        <taxon>Triatominae</taxon>
        <taxon>Rhodnius</taxon>
    </lineage>
</organism>
<dbReference type="GO" id="GO:0140664">
    <property type="term" value="F:ATP-dependent DNA damage sensor activity"/>
    <property type="evidence" value="ECO:0007669"/>
    <property type="project" value="InterPro"/>
</dbReference>
<dbReference type="GO" id="GO:0006298">
    <property type="term" value="P:mismatch repair"/>
    <property type="evidence" value="ECO:0007669"/>
    <property type="project" value="InterPro"/>
</dbReference>
<dbReference type="GO" id="GO:0032300">
    <property type="term" value="C:mismatch repair complex"/>
    <property type="evidence" value="ECO:0007669"/>
    <property type="project" value="InterPro"/>
</dbReference>
<dbReference type="InterPro" id="IPR001387">
    <property type="entry name" value="Cro/C1-type_HTH"/>
</dbReference>
<dbReference type="InterPro" id="IPR013507">
    <property type="entry name" value="DNA_mismatch_S5_2-like"/>
</dbReference>
<sequence length="671" mass="77037">MNLSSKGTYIEVRDLFFATPNRLKFLKTERAETQSIVEIVNNLAMINYSIGFTLTSSNKKLLKYAKQTSFFNRLCETEEEFQSNSLEVKEEEEGIKLTGHICKPTISRGNSTQIYTFVNGRPIKDNLLIGAIRYAYQDFIPVGRYPFAVLHLEIPYDQVDVNVHPNKLEVRFQNKRLIYEIVRRGIIKALSTRFAASDVKSQSIEEFDSQEKVNSEEKKNQKEFYEKRPSLLENRLMKGFNLPNAGEKGLSERSESFDYTGIQRLPLQAETMVLEREQIDLIADHPLGYARCQVHSTYIIAEAKVEIKNQAGMEMIETYKDELFEMGFGIETESEDKVRVKEIPAILGTIDIKEMLVDIVDKLMEMKDTVPIEDKVNKISAAIACHGAGRKMKLEEMNEILRQIEKTPYSGHERPTYIEMKLTEALSTTARDLACGQEVSNEKGYEGEEVLNLVRRHKEIKDQELHETFYLLTKFIHISEEESGKAVKIEVAKGLVKAGVSTHVISRTTNLSIGEYDKDEKKISIPYKVGRRIKEWRLRRGYTQEDLASKVGIINQRIYEYEQGRAAVSLEMLDEIAKVLSISITDLLPETRENENSEVELSRLIEEYKKIKSQELRNVLIKSLFESIQICKKKVKKVEKMKIAKNLVKEGISINIILKTVGISLDEIQQI</sequence>
<dbReference type="AlphaFoldDB" id="T1I3E9"/>
<protein>
    <submittedName>
        <fullName evidence="4">HTH cro/C1-type domain-containing protein</fullName>
    </submittedName>
</protein>
<dbReference type="STRING" id="13249.T1I3E9"/>
<dbReference type="eggNOG" id="KOG1979">
    <property type="taxonomic scope" value="Eukaryota"/>
</dbReference>
<dbReference type="InterPro" id="IPR014721">
    <property type="entry name" value="Ribsml_uS5_D2-typ_fold_subgr"/>
</dbReference>
<dbReference type="Pfam" id="PF01381">
    <property type="entry name" value="HTH_3"/>
    <property type="match status" value="1"/>
</dbReference>
<proteinExistence type="inferred from homology"/>
<dbReference type="Proteomes" id="UP000015103">
    <property type="component" value="Unassembled WGS sequence"/>
</dbReference>
<dbReference type="EMBL" id="ACPB03031439">
    <property type="status" value="NOT_ANNOTATED_CDS"/>
    <property type="molecule type" value="Genomic_DNA"/>
</dbReference>
<dbReference type="GO" id="GO:0016887">
    <property type="term" value="F:ATP hydrolysis activity"/>
    <property type="evidence" value="ECO:0007669"/>
    <property type="project" value="InterPro"/>
</dbReference>
<dbReference type="SUPFAM" id="SSF47413">
    <property type="entry name" value="lambda repressor-like DNA-binding domains"/>
    <property type="match status" value="1"/>
</dbReference>
<dbReference type="GO" id="GO:0006357">
    <property type="term" value="P:regulation of transcription by RNA polymerase II"/>
    <property type="evidence" value="ECO:0007669"/>
    <property type="project" value="UniProtKB-ARBA"/>
</dbReference>
<evidence type="ECO:0000256" key="1">
    <source>
        <dbReference type="ARBA" id="ARBA00006082"/>
    </source>
</evidence>
<dbReference type="CDD" id="cd00782">
    <property type="entry name" value="MutL_Trans"/>
    <property type="match status" value="1"/>
</dbReference>
<dbReference type="SMART" id="SM00530">
    <property type="entry name" value="HTH_XRE"/>
    <property type="match status" value="1"/>
</dbReference>
<name>T1I3E9_RHOPR</name>
<dbReference type="Gene3D" id="3.30.1370.100">
    <property type="entry name" value="MutL, C-terminal domain, regulatory subdomain"/>
    <property type="match status" value="1"/>
</dbReference>
<reference evidence="4" key="1">
    <citation type="submission" date="2015-05" db="UniProtKB">
        <authorList>
            <consortium name="EnsemblMetazoa"/>
        </authorList>
    </citation>
    <scope>IDENTIFICATION</scope>
</reference>
<dbReference type="InterPro" id="IPR014790">
    <property type="entry name" value="MutL_C"/>
</dbReference>
<dbReference type="CDD" id="cd00093">
    <property type="entry name" value="HTH_XRE"/>
    <property type="match status" value="1"/>
</dbReference>
<dbReference type="InterPro" id="IPR042121">
    <property type="entry name" value="MutL_C_regsub"/>
</dbReference>
<keyword evidence="5" id="KW-1185">Reference proteome</keyword>
<dbReference type="NCBIfam" id="TIGR00585">
    <property type="entry name" value="mutl"/>
    <property type="match status" value="1"/>
</dbReference>
<dbReference type="EnsemblMetazoa" id="RPRC010818-RA">
    <property type="protein sequence ID" value="RPRC010818-PA"/>
    <property type="gene ID" value="RPRC010818"/>
</dbReference>
<dbReference type="GO" id="GO:0005524">
    <property type="term" value="F:ATP binding"/>
    <property type="evidence" value="ECO:0007669"/>
    <property type="project" value="InterPro"/>
</dbReference>
<accession>T1I3E9</accession>
<dbReference type="Pfam" id="PF01119">
    <property type="entry name" value="DNA_mis_repair"/>
    <property type="match status" value="1"/>
</dbReference>